<organism evidence="7">
    <name type="scientific">Amphimedon queenslandica</name>
    <name type="common">Sponge</name>
    <dbReference type="NCBI Taxonomy" id="400682"/>
    <lineage>
        <taxon>Eukaryota</taxon>
        <taxon>Metazoa</taxon>
        <taxon>Porifera</taxon>
        <taxon>Demospongiae</taxon>
        <taxon>Heteroscleromorpha</taxon>
        <taxon>Haplosclerida</taxon>
        <taxon>Niphatidae</taxon>
        <taxon>Amphimedon</taxon>
    </lineage>
</organism>
<keyword evidence="2" id="KW-0479">Metal-binding</keyword>
<protein>
    <recommendedName>
        <fullName evidence="8">DUF659 domain-containing protein</fullName>
    </recommendedName>
</protein>
<feature type="compositionally biased region" description="Acidic residues" evidence="6">
    <location>
        <begin position="176"/>
        <end position="199"/>
    </location>
</feature>
<evidence type="ECO:0000256" key="3">
    <source>
        <dbReference type="ARBA" id="ARBA00022771"/>
    </source>
</evidence>
<evidence type="ECO:0000256" key="5">
    <source>
        <dbReference type="ARBA" id="ARBA00023242"/>
    </source>
</evidence>
<keyword evidence="3" id="KW-0863">Zinc-finger</keyword>
<dbReference type="OrthoDB" id="10057873at2759"/>
<name>A0A1X7TTE8_AMPQE</name>
<dbReference type="InParanoid" id="A0A1X7TTE8"/>
<evidence type="ECO:0008006" key="8">
    <source>
        <dbReference type="Google" id="ProtNLM"/>
    </source>
</evidence>
<dbReference type="EnsemblMetazoa" id="Aqu2.1.18298_001">
    <property type="protein sequence ID" value="Aqu2.1.18298_001"/>
    <property type="gene ID" value="Aqu2.1.18298"/>
</dbReference>
<evidence type="ECO:0000256" key="2">
    <source>
        <dbReference type="ARBA" id="ARBA00022723"/>
    </source>
</evidence>
<dbReference type="InterPro" id="IPR052035">
    <property type="entry name" value="ZnF_BED_domain_contain"/>
</dbReference>
<evidence type="ECO:0000256" key="1">
    <source>
        <dbReference type="ARBA" id="ARBA00004123"/>
    </source>
</evidence>
<keyword evidence="4" id="KW-0862">Zinc</keyword>
<proteinExistence type="predicted"/>
<reference evidence="7" key="1">
    <citation type="submission" date="2017-05" db="UniProtKB">
        <authorList>
            <consortium name="EnsemblMetazoa"/>
        </authorList>
    </citation>
    <scope>IDENTIFICATION</scope>
</reference>
<dbReference type="AlphaFoldDB" id="A0A1X7TTE8"/>
<feature type="region of interest" description="Disordered" evidence="6">
    <location>
        <begin position="165"/>
        <end position="199"/>
    </location>
</feature>
<dbReference type="PANTHER" id="PTHR46481:SF10">
    <property type="entry name" value="ZINC FINGER BED DOMAIN-CONTAINING PROTEIN 39"/>
    <property type="match status" value="1"/>
</dbReference>
<sequence>MAIFIGCANVSHTLVENEEFRELIYKLEPRYIPPGRGAVRSDLFKLVSTMKSNIAKLMAVARQIHFCCDIWSKKGQTESFLGVVAHFHAKSERHKVTLAVRNIYGSHTASNVLSILKVVLEEWDVQGSVVGKMVTDNGSNMVKAFQQLAVKDLPCVDSDEEISECSDENSSIDIDLGSDSEDNDEDAEEVLSDEEVEMHEEEVDTAKEVAEFDEKESDHDLIFSSEDYERLGCFSHTLQLVVSKFDDVKPCKDALFKAKKLVPKVNKSVKATEMLKKLSKVKLRGDCPTRWSSTFLLLERLVEVKVHLEKVLK</sequence>
<dbReference type="PANTHER" id="PTHR46481">
    <property type="entry name" value="ZINC FINGER BED DOMAIN-CONTAINING PROTEIN 4"/>
    <property type="match status" value="1"/>
</dbReference>
<keyword evidence="5" id="KW-0539">Nucleus</keyword>
<accession>A0A1X7TTE8</accession>
<evidence type="ECO:0000256" key="6">
    <source>
        <dbReference type="SAM" id="MobiDB-lite"/>
    </source>
</evidence>
<dbReference type="GO" id="GO:0008270">
    <property type="term" value="F:zinc ion binding"/>
    <property type="evidence" value="ECO:0007669"/>
    <property type="project" value="UniProtKB-KW"/>
</dbReference>
<comment type="subcellular location">
    <subcellularLocation>
        <location evidence="1">Nucleus</location>
    </subcellularLocation>
</comment>
<dbReference type="InterPro" id="IPR012337">
    <property type="entry name" value="RNaseH-like_sf"/>
</dbReference>
<evidence type="ECO:0000256" key="4">
    <source>
        <dbReference type="ARBA" id="ARBA00022833"/>
    </source>
</evidence>
<dbReference type="GO" id="GO:0005634">
    <property type="term" value="C:nucleus"/>
    <property type="evidence" value="ECO:0007669"/>
    <property type="project" value="UniProtKB-SubCell"/>
</dbReference>
<evidence type="ECO:0000313" key="7">
    <source>
        <dbReference type="EnsemblMetazoa" id="Aqu2.1.18298_001"/>
    </source>
</evidence>
<dbReference type="SUPFAM" id="SSF53098">
    <property type="entry name" value="Ribonuclease H-like"/>
    <property type="match status" value="1"/>
</dbReference>